<gene>
    <name evidence="1" type="ORF">GCM10023149_28740</name>
</gene>
<reference evidence="2" key="1">
    <citation type="journal article" date="2019" name="Int. J. Syst. Evol. Microbiol.">
        <title>The Global Catalogue of Microorganisms (GCM) 10K type strain sequencing project: providing services to taxonomists for standard genome sequencing and annotation.</title>
        <authorList>
            <consortium name="The Broad Institute Genomics Platform"/>
            <consortium name="The Broad Institute Genome Sequencing Center for Infectious Disease"/>
            <person name="Wu L."/>
            <person name="Ma J."/>
        </authorList>
    </citation>
    <scope>NUCLEOTIDE SEQUENCE [LARGE SCALE GENOMIC DNA]</scope>
    <source>
        <strain evidence="2">JCM 17705</strain>
    </source>
</reference>
<dbReference type="Proteomes" id="UP001500582">
    <property type="component" value="Unassembled WGS sequence"/>
</dbReference>
<dbReference type="EMBL" id="BAABFT010000007">
    <property type="protein sequence ID" value="GAA4326112.1"/>
    <property type="molecule type" value="Genomic_DNA"/>
</dbReference>
<sequence length="87" mass="10131">MNRCCIKNTNSYWNIDIKLAKKGPDIGRYKQGCIILNGQILNNLQAKNKMSLMIDIDLIEMKEGLDQLFVVLDAYKKFPKNRLWRGI</sequence>
<accession>A0ABP8GKL5</accession>
<keyword evidence="2" id="KW-1185">Reference proteome</keyword>
<evidence type="ECO:0000313" key="1">
    <source>
        <dbReference type="EMBL" id="GAA4326112.1"/>
    </source>
</evidence>
<proteinExistence type="predicted"/>
<comment type="caution">
    <text evidence="1">The sequence shown here is derived from an EMBL/GenBank/DDBJ whole genome shotgun (WGS) entry which is preliminary data.</text>
</comment>
<organism evidence="1 2">
    <name type="scientific">Mucilaginibacter gynuensis</name>
    <dbReference type="NCBI Taxonomy" id="1302236"/>
    <lineage>
        <taxon>Bacteria</taxon>
        <taxon>Pseudomonadati</taxon>
        <taxon>Bacteroidota</taxon>
        <taxon>Sphingobacteriia</taxon>
        <taxon>Sphingobacteriales</taxon>
        <taxon>Sphingobacteriaceae</taxon>
        <taxon>Mucilaginibacter</taxon>
    </lineage>
</organism>
<evidence type="ECO:0000313" key="2">
    <source>
        <dbReference type="Proteomes" id="UP001500582"/>
    </source>
</evidence>
<name>A0ABP8GKL5_9SPHI</name>
<protein>
    <submittedName>
        <fullName evidence="1">Uncharacterized protein</fullName>
    </submittedName>
</protein>